<protein>
    <submittedName>
        <fullName evidence="2">Uncharacterized protein</fullName>
    </submittedName>
</protein>
<evidence type="ECO:0000256" key="1">
    <source>
        <dbReference type="SAM" id="MobiDB-lite"/>
    </source>
</evidence>
<organism evidence="2 3">
    <name type="scientific">Macrostomum lignano</name>
    <dbReference type="NCBI Taxonomy" id="282301"/>
    <lineage>
        <taxon>Eukaryota</taxon>
        <taxon>Metazoa</taxon>
        <taxon>Spiralia</taxon>
        <taxon>Lophotrochozoa</taxon>
        <taxon>Platyhelminthes</taxon>
        <taxon>Rhabditophora</taxon>
        <taxon>Macrostomorpha</taxon>
        <taxon>Macrostomida</taxon>
        <taxon>Macrostomidae</taxon>
        <taxon>Macrostomum</taxon>
    </lineage>
</organism>
<comment type="caution">
    <text evidence="2">The sequence shown here is derived from an EMBL/GenBank/DDBJ whole genome shotgun (WGS) entry which is preliminary data.</text>
</comment>
<feature type="non-terminal residue" evidence="2">
    <location>
        <position position="1"/>
    </location>
</feature>
<name>A0A267DYM8_9PLAT</name>
<keyword evidence="3" id="KW-1185">Reference proteome</keyword>
<dbReference type="EMBL" id="NIVC01003037">
    <property type="protein sequence ID" value="PAA53717.1"/>
    <property type="molecule type" value="Genomic_DNA"/>
</dbReference>
<accession>A0A267DYM8</accession>
<reference evidence="2 3" key="1">
    <citation type="submission" date="2017-06" db="EMBL/GenBank/DDBJ databases">
        <title>A platform for efficient transgenesis in Macrostomum lignano, a flatworm model organism for stem cell research.</title>
        <authorList>
            <person name="Berezikov E."/>
        </authorList>
    </citation>
    <scope>NUCLEOTIDE SEQUENCE [LARGE SCALE GENOMIC DNA]</scope>
    <source>
        <strain evidence="2">DV1</strain>
        <tissue evidence="2">Whole organism</tissue>
    </source>
</reference>
<gene>
    <name evidence="2" type="ORF">BOX15_Mlig005818g1</name>
</gene>
<sequence length="188" mass="20394">DYFCLSDSDEESPNRVFRESGGPPSSVLMQLYDQIGRAGATNGGCLPLEWKRPVPARQQMQPPPQHPLMHQVDYGHGVQSAGVSSNCIGNAHNSDQVSQQQHVVVTQHGAVNIGVPITIQQKPAELASSSHQHHPAQPPRILHVIQGSQLQQLIQQSQQHQQQQIQVNLAPIGLAPVANSNRPPHSVG</sequence>
<dbReference type="AlphaFoldDB" id="A0A267DYM8"/>
<evidence type="ECO:0000313" key="3">
    <source>
        <dbReference type="Proteomes" id="UP000215902"/>
    </source>
</evidence>
<feature type="region of interest" description="Disordered" evidence="1">
    <location>
        <begin position="1"/>
        <end position="22"/>
    </location>
</feature>
<evidence type="ECO:0000313" key="2">
    <source>
        <dbReference type="EMBL" id="PAA53717.1"/>
    </source>
</evidence>
<dbReference type="Proteomes" id="UP000215902">
    <property type="component" value="Unassembled WGS sequence"/>
</dbReference>
<proteinExistence type="predicted"/>